<reference evidence="2 3" key="1">
    <citation type="submission" date="2018-11" db="EMBL/GenBank/DDBJ databases">
        <title>Chryseotalea sanarue gen. nov., sp., nov., a member of the family Cytophagaceae, isolated from a brackish lake in Hamamatsu Japan.</title>
        <authorList>
            <person name="Maejima Y."/>
            <person name="Iino T."/>
            <person name="Muraguchi Y."/>
            <person name="Fukuda K."/>
            <person name="Ohkuma M."/>
            <person name="Moriuchi R."/>
            <person name="Dohra H."/>
            <person name="Kimbara K."/>
            <person name="Shintani M."/>
        </authorList>
    </citation>
    <scope>NUCLEOTIDE SEQUENCE [LARGE SCALE GENOMIC DNA]</scope>
    <source>
        <strain evidence="2 3">Ys</strain>
    </source>
</reference>
<dbReference type="RefSeq" id="WP_127124112.1">
    <property type="nucleotide sequence ID" value="NZ_BHXQ01000008.1"/>
</dbReference>
<feature type="transmembrane region" description="Helical" evidence="1">
    <location>
        <begin position="79"/>
        <end position="102"/>
    </location>
</feature>
<evidence type="ECO:0000313" key="3">
    <source>
        <dbReference type="Proteomes" id="UP000288227"/>
    </source>
</evidence>
<keyword evidence="3" id="KW-1185">Reference proteome</keyword>
<accession>A0A401UEX6</accession>
<keyword evidence="1" id="KW-0472">Membrane</keyword>
<dbReference type="OrthoDB" id="6322581at2"/>
<dbReference type="EMBL" id="BHXQ01000008">
    <property type="protein sequence ID" value="GCC53458.1"/>
    <property type="molecule type" value="Genomic_DNA"/>
</dbReference>
<comment type="caution">
    <text evidence="2">The sequence shown here is derived from an EMBL/GenBank/DDBJ whole genome shotgun (WGS) entry which is preliminary data.</text>
</comment>
<keyword evidence="1" id="KW-1133">Transmembrane helix</keyword>
<protein>
    <submittedName>
        <fullName evidence="2">Uncharacterized protein</fullName>
    </submittedName>
</protein>
<evidence type="ECO:0000313" key="2">
    <source>
        <dbReference type="EMBL" id="GCC53458.1"/>
    </source>
</evidence>
<sequence>MEYATFDESDFPIVRVTFNIKNPTLDQFKQFIDGQKKLLSYLKPFVLIMDARNVGFLSSEIRIEQGTFFKNDRERLNKYCIGAVLWVSSPIVSMMIKGMMLIEKPPNETFITSNIDEVNRKVEELRFQIMKSA</sequence>
<gene>
    <name evidence="2" type="ORF">SanaruYs_37020</name>
</gene>
<organism evidence="2 3">
    <name type="scientific">Chryseotalea sanaruensis</name>
    <dbReference type="NCBI Taxonomy" id="2482724"/>
    <lineage>
        <taxon>Bacteria</taxon>
        <taxon>Pseudomonadati</taxon>
        <taxon>Bacteroidota</taxon>
        <taxon>Cytophagia</taxon>
        <taxon>Cytophagales</taxon>
        <taxon>Chryseotaleaceae</taxon>
        <taxon>Chryseotalea</taxon>
    </lineage>
</organism>
<evidence type="ECO:0000256" key="1">
    <source>
        <dbReference type="SAM" id="Phobius"/>
    </source>
</evidence>
<dbReference type="Proteomes" id="UP000288227">
    <property type="component" value="Unassembled WGS sequence"/>
</dbReference>
<keyword evidence="1" id="KW-0812">Transmembrane</keyword>
<dbReference type="AlphaFoldDB" id="A0A401UEX6"/>
<name>A0A401UEX6_9BACT</name>
<proteinExistence type="predicted"/>